<name>A0ABR8X515_9MICO</name>
<feature type="signal peptide" evidence="1">
    <location>
        <begin position="1"/>
        <end position="35"/>
    </location>
</feature>
<dbReference type="EMBL" id="JACSPM010000004">
    <property type="protein sequence ID" value="MBD8024413.1"/>
    <property type="molecule type" value="Genomic_DNA"/>
</dbReference>
<protein>
    <submittedName>
        <fullName evidence="3">Cell wall-binding repeat-containing protein</fullName>
    </submittedName>
</protein>
<dbReference type="InterPro" id="IPR008334">
    <property type="entry name" value="5'-Nucleotdase_C"/>
</dbReference>
<organism evidence="3 4">
    <name type="scientific">Microbacterium gallinarum</name>
    <dbReference type="NCBI Taxonomy" id="2762209"/>
    <lineage>
        <taxon>Bacteria</taxon>
        <taxon>Bacillati</taxon>
        <taxon>Actinomycetota</taxon>
        <taxon>Actinomycetes</taxon>
        <taxon>Micrococcales</taxon>
        <taxon>Microbacteriaceae</taxon>
        <taxon>Microbacterium</taxon>
    </lineage>
</organism>
<reference evidence="3 4" key="1">
    <citation type="submission" date="2020-08" db="EMBL/GenBank/DDBJ databases">
        <title>A Genomic Blueprint of the Chicken Gut Microbiome.</title>
        <authorList>
            <person name="Gilroy R."/>
            <person name="Ravi A."/>
            <person name="Getino M."/>
            <person name="Pursley I."/>
            <person name="Horton D.L."/>
            <person name="Alikhan N.-F."/>
            <person name="Baker D."/>
            <person name="Gharbi K."/>
            <person name="Hall N."/>
            <person name="Watson M."/>
            <person name="Adriaenssens E.M."/>
            <person name="Foster-Nyarko E."/>
            <person name="Jarju S."/>
            <person name="Secka A."/>
            <person name="Antonio M."/>
            <person name="Oren A."/>
            <person name="Chaudhuri R."/>
            <person name="La Ragione R.M."/>
            <person name="Hildebrand F."/>
            <person name="Pallen M.J."/>
        </authorList>
    </citation>
    <scope>NUCLEOTIDE SEQUENCE [LARGE SCALE GENOMIC DNA]</scope>
    <source>
        <strain evidence="3 4">Sa1CUA4</strain>
    </source>
</reference>
<evidence type="ECO:0000256" key="1">
    <source>
        <dbReference type="SAM" id="SignalP"/>
    </source>
</evidence>
<dbReference type="Proteomes" id="UP000602532">
    <property type="component" value="Unassembled WGS sequence"/>
</dbReference>
<dbReference type="SUPFAM" id="SSF55816">
    <property type="entry name" value="5'-nucleotidase (syn. UDP-sugar hydrolase), C-terminal domain"/>
    <property type="match status" value="1"/>
</dbReference>
<dbReference type="PANTHER" id="PTHR11575">
    <property type="entry name" value="5'-NUCLEOTIDASE-RELATED"/>
    <property type="match status" value="1"/>
</dbReference>
<dbReference type="SUPFAM" id="SSF56300">
    <property type="entry name" value="Metallo-dependent phosphatases"/>
    <property type="match status" value="1"/>
</dbReference>
<evidence type="ECO:0000259" key="2">
    <source>
        <dbReference type="Pfam" id="PF02872"/>
    </source>
</evidence>
<comment type="caution">
    <text evidence="3">The sequence shown here is derived from an EMBL/GenBank/DDBJ whole genome shotgun (WGS) entry which is preliminary data.</text>
</comment>
<dbReference type="PANTHER" id="PTHR11575:SF24">
    <property type="entry name" value="5'-NUCLEOTIDASE"/>
    <property type="match status" value="1"/>
</dbReference>
<dbReference type="Pfam" id="PF02872">
    <property type="entry name" value="5_nucleotid_C"/>
    <property type="match status" value="1"/>
</dbReference>
<gene>
    <name evidence="3" type="ORF">H9622_12540</name>
</gene>
<dbReference type="PRINTS" id="PR01607">
    <property type="entry name" value="APYRASEFAMLY"/>
</dbReference>
<dbReference type="Gene3D" id="3.90.780.10">
    <property type="entry name" value="5'-Nucleotidase, C-terminal domain"/>
    <property type="match status" value="1"/>
</dbReference>
<feature type="domain" description="5'-Nucleotidase C-terminal" evidence="2">
    <location>
        <begin position="701"/>
        <end position="870"/>
    </location>
</feature>
<dbReference type="InterPro" id="IPR036907">
    <property type="entry name" value="5'-Nucleotdase_C_sf"/>
</dbReference>
<sequence length="912" mass="93090">MTPVLARLRRGTIGATAAVALIVPLGLVVAQPAMAAPEPPPPVQKLIADGESAVRISGPDRYETAARMSLEFGETDVVHVASGAAFPDALSAQLPPSSAPTEDVLPGGLWPASHVGGGGAPTLLTRRDSLPPATAAALWTLAPTTIRIIGGEAAVSASVARQLSGYGTVERIGGADRYETSALVAAEFPTNLPIVFVATGEAFPDALAGSAAAARAQAPILLTRSTTLPAVTAAALESLAPRSVVVLGGTGAVSDAVLAAIAAIVPHTTRIGGADRYETAAAIARAYERDTSPLLATGQTFPDALAGGALAGHLGAPLLLTQTGSLPAATTATLERLSPQGISILGGTGAVSQAVQNAVNAQQPRWFDETVAQILSFNDYHGHLEAVDGAVLTPAQDPDQNLVGGVEYLSTTLAGLRTTSYADRTITVAAGDLIGGSPFLSGLFQDEPSVESLNHIGLDVSSVGNHEFDEGTEELLRMQNGGCHPEKGCFFPDEPYAGADFSWLAANVVNRAGGGTLLPGTSVRDLGGIQVGFIGMTLEATPTLVAPGGVTSVEFLDEIDTANAAAVELQAAGVEAIVVLLHEGGSQPGSYNGCDGISGPIVAIAEGLDPAIDMMVTGHTHMPYICNVPDPDGNSRYVTSANQYGRVVTDTSLVLSQSTGDVVRDRVTSENNLVLRAAADPGATAIIDKWSALSDVVGGEVVGTIAEDITGDSSGDRGIETPLGNLVADALLAGTSAPEDGGAQISFMNIGGIRANLQFGAQSHSEQPGEITYAEAFAVAPFGSILVTLDLTGQQIKDVLEQQYIPTRGRQFLHLATSGGLTYSWDKSAPQGQQISDLVFNGAPLDLAATYRVSTLNFLAEGGDSFTAFTDGTNLVGGPEDLANLVAFFAANPGLAAPATDRVNEVAPAPVP</sequence>
<keyword evidence="4" id="KW-1185">Reference proteome</keyword>
<dbReference type="RefSeq" id="WP_191766754.1">
    <property type="nucleotide sequence ID" value="NZ_JACSPM010000004.1"/>
</dbReference>
<evidence type="ECO:0000313" key="3">
    <source>
        <dbReference type="EMBL" id="MBD8024413.1"/>
    </source>
</evidence>
<dbReference type="InterPro" id="IPR007253">
    <property type="entry name" value="Cell_wall-bd_2"/>
</dbReference>
<evidence type="ECO:0000313" key="4">
    <source>
        <dbReference type="Proteomes" id="UP000602532"/>
    </source>
</evidence>
<dbReference type="Gene3D" id="3.60.21.10">
    <property type="match status" value="1"/>
</dbReference>
<dbReference type="InterPro" id="IPR029052">
    <property type="entry name" value="Metallo-depent_PP-like"/>
</dbReference>
<dbReference type="InterPro" id="IPR006179">
    <property type="entry name" value="5_nucleotidase/apyrase"/>
</dbReference>
<dbReference type="Gene3D" id="3.40.50.12090">
    <property type="match status" value="1"/>
</dbReference>
<proteinExistence type="predicted"/>
<dbReference type="Pfam" id="PF04122">
    <property type="entry name" value="CW_binding_2"/>
    <property type="match status" value="3"/>
</dbReference>
<accession>A0ABR8X515</accession>
<keyword evidence="1" id="KW-0732">Signal</keyword>
<feature type="chain" id="PRO_5045400746" evidence="1">
    <location>
        <begin position="36"/>
        <end position="912"/>
    </location>
</feature>